<feature type="compositionally biased region" description="Gly residues" evidence="2">
    <location>
        <begin position="236"/>
        <end position="246"/>
    </location>
</feature>
<dbReference type="SUPFAM" id="SSF53067">
    <property type="entry name" value="Actin-like ATPase domain"/>
    <property type="match status" value="2"/>
</dbReference>
<feature type="region of interest" description="Disordered" evidence="2">
    <location>
        <begin position="197"/>
        <end position="342"/>
    </location>
</feature>
<reference evidence="3 4" key="1">
    <citation type="submission" date="2016-10" db="EMBL/GenBank/DDBJ databases">
        <authorList>
            <person name="de Groot N.N."/>
        </authorList>
    </citation>
    <scope>NUCLEOTIDE SEQUENCE [LARGE SCALE GENOMIC DNA]</scope>
    <source>
        <strain evidence="3 4">CGMCC 4.7037</strain>
    </source>
</reference>
<dbReference type="Pfam" id="PF00480">
    <property type="entry name" value="ROK"/>
    <property type="match status" value="2"/>
</dbReference>
<protein>
    <submittedName>
        <fullName evidence="3">ROK family protein</fullName>
    </submittedName>
</protein>
<proteinExistence type="inferred from homology"/>
<evidence type="ECO:0000313" key="3">
    <source>
        <dbReference type="EMBL" id="SEG99567.1"/>
    </source>
</evidence>
<dbReference type="Gene3D" id="3.30.420.40">
    <property type="match status" value="4"/>
</dbReference>
<dbReference type="InterPro" id="IPR049874">
    <property type="entry name" value="ROK_cs"/>
</dbReference>
<evidence type="ECO:0000313" key="4">
    <source>
        <dbReference type="Proteomes" id="UP000236732"/>
    </source>
</evidence>
<dbReference type="AlphaFoldDB" id="A0A1H6EP06"/>
<dbReference type="PANTHER" id="PTHR18964:SF169">
    <property type="entry name" value="N-ACETYLMANNOSAMINE KINASE"/>
    <property type="match status" value="1"/>
</dbReference>
<gene>
    <name evidence="3" type="ORF">SAMN05444920_113163</name>
</gene>
<feature type="compositionally biased region" description="Basic and acidic residues" evidence="2">
    <location>
        <begin position="298"/>
        <end position="342"/>
    </location>
</feature>
<dbReference type="RefSeq" id="WP_235030625.1">
    <property type="nucleotide sequence ID" value="NZ_FNVT01000013.1"/>
</dbReference>
<dbReference type="PANTHER" id="PTHR18964">
    <property type="entry name" value="ROK (REPRESSOR, ORF, KINASE) FAMILY"/>
    <property type="match status" value="1"/>
</dbReference>
<accession>A0A1H6EP06</accession>
<feature type="compositionally biased region" description="Gly residues" evidence="2">
    <location>
        <begin position="284"/>
        <end position="297"/>
    </location>
</feature>
<evidence type="ECO:0000256" key="1">
    <source>
        <dbReference type="ARBA" id="ARBA00006479"/>
    </source>
</evidence>
<dbReference type="InterPro" id="IPR043129">
    <property type="entry name" value="ATPase_NBD"/>
</dbReference>
<organism evidence="3 4">
    <name type="scientific">Nonomuraea solani</name>
    <dbReference type="NCBI Taxonomy" id="1144553"/>
    <lineage>
        <taxon>Bacteria</taxon>
        <taxon>Bacillati</taxon>
        <taxon>Actinomycetota</taxon>
        <taxon>Actinomycetes</taxon>
        <taxon>Streptosporangiales</taxon>
        <taxon>Streptosporangiaceae</taxon>
        <taxon>Nonomuraea</taxon>
    </lineage>
</organism>
<name>A0A1H6EP06_9ACTN</name>
<dbReference type="PROSITE" id="PS01125">
    <property type="entry name" value="ROK"/>
    <property type="match status" value="1"/>
</dbReference>
<dbReference type="InterPro" id="IPR000600">
    <property type="entry name" value="ROK"/>
</dbReference>
<dbReference type="EMBL" id="FNVT01000013">
    <property type="protein sequence ID" value="SEG99567.1"/>
    <property type="molecule type" value="Genomic_DNA"/>
</dbReference>
<feature type="compositionally biased region" description="Basic and acidic residues" evidence="2">
    <location>
        <begin position="248"/>
        <end position="281"/>
    </location>
</feature>
<dbReference type="Proteomes" id="UP000236732">
    <property type="component" value="Unassembled WGS sequence"/>
</dbReference>
<comment type="similarity">
    <text evidence="1">Belongs to the ROK (NagC/XylR) family.</text>
</comment>
<evidence type="ECO:0000256" key="2">
    <source>
        <dbReference type="SAM" id="MobiDB-lite"/>
    </source>
</evidence>
<sequence length="465" mass="46968">MTCVLAIDIGGTKLAAALVDEAGSILRSATRPTPPADVMSVLAALIAEVLDGGPPPQAVGIGCAGPLDLATGTVSPVNMPSWRKFPLRDEVRKLTGLPTMLAGDAQCFALGEHWLGAGRGCSSLLGIVVSTGIGGGLVIDGAPLLGPTGNAGHVGHMSIDPYGERCECGGRGCVERYASGPNMVRWALENGWSPATAAEPRQAPALHASEPTVPGAQQPHLSGDGRAYDGSPAGVGVAGRNGGAGRDGSVERDGVVERDAALDRGSAAERDGTVGRGRTAEGDGIVGRDGATEGGGAVERDRTTEGDGAAVRRDRATEGDGIVERDRTAEGDGAAVRRDEVAERDGVVGRDGAVERTEVKVDARALARDAAEGHPVAVAAFERGARALAGMIASTAAAAEVTTVVIGGGVSAAGDILFDPLRRAFDDVAGLDFVRVVQVKQSTLGVRAGLAGAANLAWQAIRPSS</sequence>
<keyword evidence="4" id="KW-1185">Reference proteome</keyword>